<protein>
    <recommendedName>
        <fullName evidence="3 7">Alpha-galactosidase</fullName>
        <ecNumber evidence="3 7">3.2.1.22</ecNumber>
    </recommendedName>
    <alternativeName>
        <fullName evidence="7">Melibiase</fullName>
    </alternativeName>
</protein>
<evidence type="ECO:0000256" key="7">
    <source>
        <dbReference type="RuleBase" id="RU361168"/>
    </source>
</evidence>
<evidence type="ECO:0000256" key="2">
    <source>
        <dbReference type="ARBA" id="ARBA00009743"/>
    </source>
</evidence>
<sequence>MNNRLYWIGQDGDDLTCSRELGRQTSMILVHCSVITCLLFQLTSDLAPSFSLLIAVNIPVLLLGDCFGITKRKLMMAPPATSLSSSSPLSRDSKAYFDIDNKPEWARKPLLGFSTWSTQLLDDVPGYGGKHTEPWFNESKIKAVSDAMKLRLPKYEYINLDSGWSETFDEYGRWTYRKDLFPNGLRELSDHLRRNGHKLGLYMLPGIRKDAYEANTPILGTEYRLQDLVVDKKEGNGFKGSTYMPDNHLDIVQQYYDSIADAFAEWGVSFVKIDGCGPGGGDQFYPYQSPDTREDLKMMARAFKRYDIWLELSWFMDHTYANDWALLSNGARVFIDIESYSTRTMTSSHRVFQRFTQAARWVDYNVVGSDHGFYIDLDVVLVGMVVNGKCVDGLDNDDVRMSYISFWALVSSVFCIGADPRMIPDKYLAMLNHSDILAIHQAGNMARPIGSGDVWQNRKQVWWKRMPDGRICCGLFNAHTYMFMLGKSHEITLDLKEVGFTNSQQVKLFDIWEGKDIGVFTDNYRVRLRPGQCQMLFLTKV</sequence>
<dbReference type="InterPro" id="IPR017853">
    <property type="entry name" value="GH"/>
</dbReference>
<keyword evidence="6 7" id="KW-0326">Glycosidase</keyword>
<evidence type="ECO:0000256" key="1">
    <source>
        <dbReference type="ARBA" id="ARBA00001255"/>
    </source>
</evidence>
<dbReference type="Proteomes" id="UP000027586">
    <property type="component" value="Unassembled WGS sequence"/>
</dbReference>
<accession>A0A068S6N3</accession>
<dbReference type="EMBL" id="CBTN010000046">
    <property type="protein sequence ID" value="CDH57482.1"/>
    <property type="molecule type" value="Genomic_DNA"/>
</dbReference>
<evidence type="ECO:0000256" key="3">
    <source>
        <dbReference type="ARBA" id="ARBA00012755"/>
    </source>
</evidence>
<dbReference type="SUPFAM" id="SSF51011">
    <property type="entry name" value="Glycosyl hydrolase domain"/>
    <property type="match status" value="1"/>
</dbReference>
<dbReference type="VEuPathDB" id="FungiDB:LCOR_08412.1"/>
<dbReference type="STRING" id="1263082.A0A068S6N3"/>
<dbReference type="InterPro" id="IPR013780">
    <property type="entry name" value="Glyco_hydro_b"/>
</dbReference>
<gene>
    <name evidence="9" type="ORF">LCOR_08412.1</name>
</gene>
<feature type="domain" description="Alpha galactosidase C-terminal" evidence="8">
    <location>
        <begin position="458"/>
        <end position="537"/>
    </location>
</feature>
<proteinExistence type="inferred from homology"/>
<dbReference type="PRINTS" id="PR00740">
    <property type="entry name" value="GLHYDRLASE27"/>
</dbReference>
<dbReference type="InterPro" id="IPR002241">
    <property type="entry name" value="Glyco_hydro_27"/>
</dbReference>
<evidence type="ECO:0000256" key="5">
    <source>
        <dbReference type="ARBA" id="ARBA00022801"/>
    </source>
</evidence>
<dbReference type="AlphaFoldDB" id="A0A068S6N3"/>
<dbReference type="SUPFAM" id="SSF51445">
    <property type="entry name" value="(Trans)glycosidases"/>
    <property type="match status" value="1"/>
</dbReference>
<comment type="similarity">
    <text evidence="2 7">Belongs to the glycosyl hydrolase 27 family.</text>
</comment>
<dbReference type="GO" id="GO:0005975">
    <property type="term" value="P:carbohydrate metabolic process"/>
    <property type="evidence" value="ECO:0007669"/>
    <property type="project" value="InterPro"/>
</dbReference>
<keyword evidence="7" id="KW-1015">Disulfide bond</keyword>
<keyword evidence="10" id="KW-1185">Reference proteome</keyword>
<name>A0A068S6N3_9FUNG</name>
<evidence type="ECO:0000313" key="9">
    <source>
        <dbReference type="EMBL" id="CDH57482.1"/>
    </source>
</evidence>
<dbReference type="PANTHER" id="PTHR11452">
    <property type="entry name" value="ALPHA-GALACTOSIDASE/ALPHA-N-ACETYLGALACTOSAMINIDASE"/>
    <property type="match status" value="1"/>
</dbReference>
<dbReference type="InterPro" id="IPR013785">
    <property type="entry name" value="Aldolase_TIM"/>
</dbReference>
<evidence type="ECO:0000313" key="10">
    <source>
        <dbReference type="Proteomes" id="UP000027586"/>
    </source>
</evidence>
<evidence type="ECO:0000256" key="6">
    <source>
        <dbReference type="ARBA" id="ARBA00023295"/>
    </source>
</evidence>
<keyword evidence="4" id="KW-0732">Signal</keyword>
<keyword evidence="5 7" id="KW-0378">Hydrolase</keyword>
<reference evidence="9" key="1">
    <citation type="submission" date="2013-08" db="EMBL/GenBank/DDBJ databases">
        <title>Gene expansion shapes genome architecture in the human pathogen Lichtheimia corymbifera: an evolutionary genomics analysis in the ancient terrestrial Mucorales (Mucoromycotina).</title>
        <authorList>
            <person name="Schwartze V.U."/>
            <person name="Winter S."/>
            <person name="Shelest E."/>
            <person name="Marcet-Houben M."/>
            <person name="Horn F."/>
            <person name="Wehner S."/>
            <person name="Hoffmann K."/>
            <person name="Riege K."/>
            <person name="Sammeth M."/>
            <person name="Nowrousian M."/>
            <person name="Valiante V."/>
            <person name="Linde J."/>
            <person name="Jacobsen I.D."/>
            <person name="Marz M."/>
            <person name="Brakhage A.A."/>
            <person name="Gabaldon T."/>
            <person name="Bocker S."/>
            <person name="Voigt K."/>
        </authorList>
    </citation>
    <scope>NUCLEOTIDE SEQUENCE [LARGE SCALE GENOMIC DNA]</scope>
    <source>
        <strain evidence="9">FSU 9682</strain>
    </source>
</reference>
<dbReference type="Gene3D" id="3.20.20.70">
    <property type="entry name" value="Aldolase class I"/>
    <property type="match status" value="1"/>
</dbReference>
<dbReference type="PANTHER" id="PTHR11452:SF33">
    <property type="entry name" value="ALPHA-GALACTOSIDASE 2"/>
    <property type="match status" value="1"/>
</dbReference>
<dbReference type="Pfam" id="PF17801">
    <property type="entry name" value="Melibiase_C"/>
    <property type="match status" value="1"/>
</dbReference>
<dbReference type="InterPro" id="IPR041233">
    <property type="entry name" value="Melibiase_C"/>
</dbReference>
<dbReference type="EC" id="3.2.1.22" evidence="3 7"/>
<dbReference type="Gene3D" id="2.60.40.1180">
    <property type="entry name" value="Golgi alpha-mannosidase II"/>
    <property type="match status" value="1"/>
</dbReference>
<comment type="caution">
    <text evidence="9">The sequence shown here is derived from an EMBL/GenBank/DDBJ whole genome shotgun (WGS) entry which is preliminary data.</text>
</comment>
<organism evidence="9 10">
    <name type="scientific">Lichtheimia corymbifera JMRC:FSU:9682</name>
    <dbReference type="NCBI Taxonomy" id="1263082"/>
    <lineage>
        <taxon>Eukaryota</taxon>
        <taxon>Fungi</taxon>
        <taxon>Fungi incertae sedis</taxon>
        <taxon>Mucoromycota</taxon>
        <taxon>Mucoromycotina</taxon>
        <taxon>Mucoromycetes</taxon>
        <taxon>Mucorales</taxon>
        <taxon>Lichtheimiaceae</taxon>
        <taxon>Lichtheimia</taxon>
    </lineage>
</organism>
<evidence type="ECO:0000259" key="8">
    <source>
        <dbReference type="Pfam" id="PF17801"/>
    </source>
</evidence>
<dbReference type="GO" id="GO:0004557">
    <property type="term" value="F:alpha-galactosidase activity"/>
    <property type="evidence" value="ECO:0007669"/>
    <property type="project" value="UniProtKB-EC"/>
</dbReference>
<dbReference type="OrthoDB" id="5795902at2759"/>
<comment type="catalytic activity">
    <reaction evidence="1 7">
        <text>Hydrolysis of terminal, non-reducing alpha-D-galactose residues in alpha-D-galactosides, including galactose oligosaccharides, galactomannans and galactolipids.</text>
        <dbReference type="EC" id="3.2.1.22"/>
    </reaction>
</comment>
<dbReference type="CDD" id="cd14792">
    <property type="entry name" value="GH27"/>
    <property type="match status" value="1"/>
</dbReference>
<evidence type="ECO:0000256" key="4">
    <source>
        <dbReference type="ARBA" id="ARBA00022729"/>
    </source>
</evidence>
<dbReference type="Pfam" id="PF16499">
    <property type="entry name" value="Melibiase_2"/>
    <property type="match status" value="1"/>
</dbReference>